<gene>
    <name evidence="3" type="ORF">GCM10010844_44000</name>
</gene>
<comment type="caution">
    <text evidence="3">The sequence shown here is derived from an EMBL/GenBank/DDBJ whole genome shotgun (WGS) entry which is preliminary data.</text>
</comment>
<name>A0ABQ2FRT7_9DEIO</name>
<dbReference type="Proteomes" id="UP000604341">
    <property type="component" value="Unassembled WGS sequence"/>
</dbReference>
<dbReference type="RefSeq" id="WP_189071110.1">
    <property type="nucleotide sequence ID" value="NZ_BMPE01000038.1"/>
</dbReference>
<evidence type="ECO:0000313" key="4">
    <source>
        <dbReference type="Proteomes" id="UP000604341"/>
    </source>
</evidence>
<evidence type="ECO:0008006" key="5">
    <source>
        <dbReference type="Google" id="ProtNLM"/>
    </source>
</evidence>
<evidence type="ECO:0000256" key="1">
    <source>
        <dbReference type="SAM" id="MobiDB-lite"/>
    </source>
</evidence>
<organism evidence="3 4">
    <name type="scientific">Deinococcus radiotolerans</name>
    <dbReference type="NCBI Taxonomy" id="1309407"/>
    <lineage>
        <taxon>Bacteria</taxon>
        <taxon>Thermotogati</taxon>
        <taxon>Deinococcota</taxon>
        <taxon>Deinococci</taxon>
        <taxon>Deinococcales</taxon>
        <taxon>Deinococcaceae</taxon>
        <taxon>Deinococcus</taxon>
    </lineage>
</organism>
<evidence type="ECO:0000313" key="3">
    <source>
        <dbReference type="EMBL" id="GGL20339.1"/>
    </source>
</evidence>
<keyword evidence="2" id="KW-0732">Signal</keyword>
<evidence type="ECO:0000256" key="2">
    <source>
        <dbReference type="SAM" id="SignalP"/>
    </source>
</evidence>
<feature type="chain" id="PRO_5045904389" description="FlgO domain-containing protein" evidence="2">
    <location>
        <begin position="18"/>
        <end position="232"/>
    </location>
</feature>
<accession>A0ABQ2FRT7</accession>
<keyword evidence="4" id="KW-1185">Reference proteome</keyword>
<proteinExistence type="predicted"/>
<feature type="signal peptide" evidence="2">
    <location>
        <begin position="1"/>
        <end position="17"/>
    </location>
</feature>
<sequence length="232" mass="24181">MKRRLLPALLLTAVASAQDTGAPVSPQQFLKTEGVQTTYTVQNGDLNPADALNLMLQCAPPISAPYDSDRDGRNDTLRVYGFAIVSAQVYQVRGVTAMAPAIQKAQLRANGAAAEFFGGLRTAVERGLDSRNTTASAVDSGDLKLSDLAVETVRDTVSTNAQALLRGGRITGHRIVSLGNQGLCVVARYELPLDQRAPTSPSSELPAGPPAPARPAGSGGFTPPPPGTTGDF</sequence>
<reference evidence="4" key="1">
    <citation type="journal article" date="2019" name="Int. J. Syst. Evol. Microbiol.">
        <title>The Global Catalogue of Microorganisms (GCM) 10K type strain sequencing project: providing services to taxonomists for standard genome sequencing and annotation.</title>
        <authorList>
            <consortium name="The Broad Institute Genomics Platform"/>
            <consortium name="The Broad Institute Genome Sequencing Center for Infectious Disease"/>
            <person name="Wu L."/>
            <person name="Ma J."/>
        </authorList>
    </citation>
    <scope>NUCLEOTIDE SEQUENCE [LARGE SCALE GENOMIC DNA]</scope>
    <source>
        <strain evidence="4">JCM 19173</strain>
    </source>
</reference>
<dbReference type="EMBL" id="BMPE01000038">
    <property type="protein sequence ID" value="GGL20339.1"/>
    <property type="molecule type" value="Genomic_DNA"/>
</dbReference>
<feature type="region of interest" description="Disordered" evidence="1">
    <location>
        <begin position="195"/>
        <end position="232"/>
    </location>
</feature>
<feature type="compositionally biased region" description="Pro residues" evidence="1">
    <location>
        <begin position="222"/>
        <end position="232"/>
    </location>
</feature>
<protein>
    <recommendedName>
        <fullName evidence="5">FlgO domain-containing protein</fullName>
    </recommendedName>
</protein>